<sequence length="42" mass="5271">MWVKMQCCTQKFEVLMTRSFLQLKKPKWPAQCILEHVQLWFW</sequence>
<organism evidence="1">
    <name type="scientific">Rhizophora mucronata</name>
    <name type="common">Asiatic mangrove</name>
    <dbReference type="NCBI Taxonomy" id="61149"/>
    <lineage>
        <taxon>Eukaryota</taxon>
        <taxon>Viridiplantae</taxon>
        <taxon>Streptophyta</taxon>
        <taxon>Embryophyta</taxon>
        <taxon>Tracheophyta</taxon>
        <taxon>Spermatophyta</taxon>
        <taxon>Magnoliopsida</taxon>
        <taxon>eudicotyledons</taxon>
        <taxon>Gunneridae</taxon>
        <taxon>Pentapetalae</taxon>
        <taxon>rosids</taxon>
        <taxon>fabids</taxon>
        <taxon>Malpighiales</taxon>
        <taxon>Rhizophoraceae</taxon>
        <taxon>Rhizophora</taxon>
    </lineage>
</organism>
<accession>A0A2P2PA35</accession>
<protein>
    <submittedName>
        <fullName evidence="1">Uncharacterized protein</fullName>
    </submittedName>
</protein>
<dbReference type="EMBL" id="GGEC01071140">
    <property type="protein sequence ID" value="MBX51624.1"/>
    <property type="molecule type" value="Transcribed_RNA"/>
</dbReference>
<name>A0A2P2PA35_RHIMU</name>
<proteinExistence type="predicted"/>
<dbReference type="AlphaFoldDB" id="A0A2P2PA35"/>
<evidence type="ECO:0000313" key="1">
    <source>
        <dbReference type="EMBL" id="MBX51624.1"/>
    </source>
</evidence>
<reference evidence="1" key="1">
    <citation type="submission" date="2018-02" db="EMBL/GenBank/DDBJ databases">
        <title>Rhizophora mucronata_Transcriptome.</title>
        <authorList>
            <person name="Meera S.P."/>
            <person name="Sreeshan A."/>
            <person name="Augustine A."/>
        </authorList>
    </citation>
    <scope>NUCLEOTIDE SEQUENCE</scope>
    <source>
        <tissue evidence="1">Leaf</tissue>
    </source>
</reference>